<dbReference type="GeneID" id="64766459"/>
<organism evidence="1 2">
    <name type="scientific">Rhodococcus phage Finch</name>
    <dbReference type="NCBI Taxonomy" id="2094144"/>
    <lineage>
        <taxon>Viruses</taxon>
        <taxon>Duplodnaviria</taxon>
        <taxon>Heunggongvirae</taxon>
        <taxon>Uroviricota</taxon>
        <taxon>Caudoviricetes</taxon>
        <taxon>Finchvirus</taxon>
        <taxon>Finchvirus finch</taxon>
    </lineage>
</organism>
<dbReference type="EMBL" id="MG962366">
    <property type="protein sequence ID" value="AVO25128.1"/>
    <property type="molecule type" value="Genomic_DNA"/>
</dbReference>
<dbReference type="RefSeq" id="YP_010059228.1">
    <property type="nucleotide sequence ID" value="NC_054724.1"/>
</dbReference>
<proteinExistence type="predicted"/>
<accession>A0A2P1JXT2</accession>
<gene>
    <name evidence="1" type="primary">206</name>
    <name evidence="1" type="ORF">SEA_FINCH_206</name>
</gene>
<dbReference type="KEGG" id="vg:64766459"/>
<keyword evidence="2" id="KW-1185">Reference proteome</keyword>
<evidence type="ECO:0000313" key="2">
    <source>
        <dbReference type="Proteomes" id="UP000241290"/>
    </source>
</evidence>
<name>A0A2P1JXT2_9CAUD</name>
<dbReference type="Proteomes" id="UP000241290">
    <property type="component" value="Genome"/>
</dbReference>
<evidence type="ECO:0000313" key="1">
    <source>
        <dbReference type="EMBL" id="AVO25128.1"/>
    </source>
</evidence>
<reference evidence="2" key="1">
    <citation type="submission" date="2018-02" db="EMBL/GenBank/DDBJ databases">
        <authorList>
            <person name="Cohen D.B."/>
            <person name="Kent A.D."/>
        </authorList>
    </citation>
    <scope>NUCLEOTIDE SEQUENCE [LARGE SCALE GENOMIC DNA]</scope>
</reference>
<sequence length="58" mass="6501">MDPNQTLVEMRELVAKMTEGLYPPAMIAAAGELAEKFNALDYWMSRGGFAPEDWKHTA</sequence>
<protein>
    <submittedName>
        <fullName evidence="1">Uncharacterized protein</fullName>
    </submittedName>
</protein>